<evidence type="ECO:0000256" key="1">
    <source>
        <dbReference type="SAM" id="SignalP"/>
    </source>
</evidence>
<accession>A0A5A8C3A0</accession>
<evidence type="ECO:0000313" key="6">
    <source>
        <dbReference type="Proteomes" id="UP000322899"/>
    </source>
</evidence>
<evidence type="ECO:0000313" key="2">
    <source>
        <dbReference type="EMBL" id="KAA0146580.1"/>
    </source>
</evidence>
<dbReference type="GO" id="GO:0005576">
    <property type="term" value="C:extracellular region"/>
    <property type="evidence" value="ECO:0007669"/>
    <property type="project" value="InterPro"/>
</dbReference>
<dbReference type="EMBL" id="VLTN01000014">
    <property type="protein sequence ID" value="KAA0153799.1"/>
    <property type="molecule type" value="Genomic_DNA"/>
</dbReference>
<dbReference type="InterPro" id="IPR001299">
    <property type="entry name" value="Ependymin"/>
</dbReference>
<dbReference type="AlphaFoldDB" id="A0A5A8C3A0"/>
<evidence type="ECO:0000313" key="5">
    <source>
        <dbReference type="EMBL" id="KAA0173836.1"/>
    </source>
</evidence>
<reference evidence="6 7" key="1">
    <citation type="submission" date="2019-07" db="EMBL/GenBank/DDBJ databases">
        <title>Genomes of Cafeteria roenbergensis.</title>
        <authorList>
            <person name="Fischer M.G."/>
            <person name="Hackl T."/>
            <person name="Roman M."/>
        </authorList>
    </citation>
    <scope>NUCLEOTIDE SEQUENCE [LARGE SCALE GENOMIC DNA]</scope>
    <source>
        <strain evidence="3 7">BVI</strain>
        <strain evidence="2 9">Cflag</strain>
        <strain evidence="5 6">E4-10P</strain>
        <strain evidence="4 8">RCC970-E3</strain>
    </source>
</reference>
<dbReference type="Proteomes" id="UP000324907">
    <property type="component" value="Unassembled WGS sequence"/>
</dbReference>
<dbReference type="Proteomes" id="UP000322899">
    <property type="component" value="Unassembled WGS sequence"/>
</dbReference>
<evidence type="ECO:0000313" key="7">
    <source>
        <dbReference type="Proteomes" id="UP000323011"/>
    </source>
</evidence>
<keyword evidence="1" id="KW-0732">Signal</keyword>
<evidence type="ECO:0000313" key="3">
    <source>
        <dbReference type="EMBL" id="KAA0153799.1"/>
    </source>
</evidence>
<dbReference type="EMBL" id="VLTM01000182">
    <property type="protein sequence ID" value="KAA0146580.1"/>
    <property type="molecule type" value="Genomic_DNA"/>
</dbReference>
<evidence type="ECO:0000313" key="8">
    <source>
        <dbReference type="Proteomes" id="UP000324907"/>
    </source>
</evidence>
<dbReference type="Proteomes" id="UP000323011">
    <property type="component" value="Unassembled WGS sequence"/>
</dbReference>
<dbReference type="EMBL" id="VLTO01000028">
    <property type="protein sequence ID" value="KAA0173836.1"/>
    <property type="molecule type" value="Genomic_DNA"/>
</dbReference>
<feature type="chain" id="PRO_5036365900" evidence="1">
    <location>
        <begin position="19"/>
        <end position="201"/>
    </location>
</feature>
<dbReference type="Pfam" id="PF00811">
    <property type="entry name" value="Ependymin"/>
    <property type="match status" value="1"/>
</dbReference>
<proteinExistence type="predicted"/>
<evidence type="ECO:0000313" key="4">
    <source>
        <dbReference type="EMBL" id="KAA0161320.1"/>
    </source>
</evidence>
<dbReference type="PANTHER" id="PTHR10697">
    <property type="entry name" value="MAMMALIAN EPENDYMIN-RELATED PROTEIN 1"/>
    <property type="match status" value="1"/>
</dbReference>
<dbReference type="OrthoDB" id="6084362at2759"/>
<comment type="caution">
    <text evidence="2">The sequence shown here is derived from an EMBL/GenBank/DDBJ whole genome shotgun (WGS) entry which is preliminary data.</text>
</comment>
<evidence type="ECO:0000313" key="9">
    <source>
        <dbReference type="Proteomes" id="UP000325113"/>
    </source>
</evidence>
<name>A0A5A8C3A0_CAFRO</name>
<organism evidence="2 9">
    <name type="scientific">Cafeteria roenbergensis</name>
    <name type="common">Marine flagellate</name>
    <dbReference type="NCBI Taxonomy" id="33653"/>
    <lineage>
        <taxon>Eukaryota</taxon>
        <taxon>Sar</taxon>
        <taxon>Stramenopiles</taxon>
        <taxon>Bigyra</taxon>
        <taxon>Opalozoa</taxon>
        <taxon>Bicosoecida</taxon>
        <taxon>Cafeteriaceae</taxon>
        <taxon>Cafeteria</taxon>
    </lineage>
</organism>
<dbReference type="GO" id="GO:0005509">
    <property type="term" value="F:calcium ion binding"/>
    <property type="evidence" value="ECO:0007669"/>
    <property type="project" value="InterPro"/>
</dbReference>
<dbReference type="PANTHER" id="PTHR10697:SF1">
    <property type="entry name" value="MAMMALIAN EPENDYMIN-RELATED PROTEIN 1"/>
    <property type="match status" value="1"/>
</dbReference>
<dbReference type="EMBL" id="VLTL01000096">
    <property type="protein sequence ID" value="KAA0161320.1"/>
    <property type="molecule type" value="Genomic_DNA"/>
</dbReference>
<sequence length="201" mass="22475">MLALLSVLALAAVSAVSANDCRTDAPKAWLANVVAFDPDHQLYHNDTTDYFVHAHMAYDENIQAKRTIEMAVVGNDKPELLDVLELFDRKEAYVVNIRAKTCQKFDIKYPFIPVSPPQFANFTGMTTIGVAGLDGIDLKQYEARDEKAGVALYQTYTARDCIPVRHDFISDDTGFHYAQLSDVLVGIPDRTVFDIPEVCRK</sequence>
<protein>
    <submittedName>
        <fullName evidence="2">Uncharacterized protein</fullName>
    </submittedName>
</protein>
<feature type="signal peptide" evidence="1">
    <location>
        <begin position="1"/>
        <end position="18"/>
    </location>
</feature>
<dbReference type="GO" id="GO:0007160">
    <property type="term" value="P:cell-matrix adhesion"/>
    <property type="evidence" value="ECO:0007669"/>
    <property type="project" value="InterPro"/>
</dbReference>
<keyword evidence="7" id="KW-1185">Reference proteome</keyword>
<gene>
    <name evidence="5" type="ORF">FNF27_04593</name>
    <name evidence="4" type="ORF">FNF28_05068</name>
    <name evidence="3" type="ORF">FNF29_02788</name>
    <name evidence="2" type="ORF">FNF31_07746</name>
</gene>
<dbReference type="OMA" id="FSYDAFE"/>
<dbReference type="GO" id="GO:0005764">
    <property type="term" value="C:lysosome"/>
    <property type="evidence" value="ECO:0007669"/>
    <property type="project" value="TreeGrafter"/>
</dbReference>
<dbReference type="Proteomes" id="UP000325113">
    <property type="component" value="Unassembled WGS sequence"/>
</dbReference>